<dbReference type="InterPro" id="IPR019156">
    <property type="entry name" value="Ataxin-10_domain"/>
</dbReference>
<dbReference type="SUPFAM" id="SSF48371">
    <property type="entry name" value="ARM repeat"/>
    <property type="match status" value="1"/>
</dbReference>
<keyword evidence="1" id="KW-0132">Cell division</keyword>
<dbReference type="InterPro" id="IPR016024">
    <property type="entry name" value="ARM-type_fold"/>
</dbReference>
<evidence type="ECO:0000259" key="4">
    <source>
        <dbReference type="Pfam" id="PF09759"/>
    </source>
</evidence>
<dbReference type="GO" id="GO:0051301">
    <property type="term" value="P:cell division"/>
    <property type="evidence" value="ECO:0007669"/>
    <property type="project" value="UniProtKB-KW"/>
</dbReference>
<dbReference type="Pfam" id="PF09759">
    <property type="entry name" value="Atx10homo_assoc"/>
    <property type="match status" value="1"/>
</dbReference>
<evidence type="ECO:0000256" key="1">
    <source>
        <dbReference type="ARBA" id="ARBA00022618"/>
    </source>
</evidence>
<feature type="coiled-coil region" evidence="3">
    <location>
        <begin position="520"/>
        <end position="547"/>
    </location>
</feature>
<dbReference type="RefSeq" id="XP_001013162.2">
    <property type="nucleotide sequence ID" value="XM_001013162.2"/>
</dbReference>
<keyword evidence="2" id="KW-0131">Cell cycle</keyword>
<dbReference type="InParanoid" id="I7M0Y0"/>
<evidence type="ECO:0000313" key="6">
    <source>
        <dbReference type="Proteomes" id="UP000009168"/>
    </source>
</evidence>
<reference evidence="6" key="1">
    <citation type="journal article" date="2006" name="PLoS Biol.">
        <title>Macronuclear genome sequence of the ciliate Tetrahymena thermophila, a model eukaryote.</title>
        <authorList>
            <person name="Eisen J.A."/>
            <person name="Coyne R.S."/>
            <person name="Wu M."/>
            <person name="Wu D."/>
            <person name="Thiagarajan M."/>
            <person name="Wortman J.R."/>
            <person name="Badger J.H."/>
            <person name="Ren Q."/>
            <person name="Amedeo P."/>
            <person name="Jones K.M."/>
            <person name="Tallon L.J."/>
            <person name="Delcher A.L."/>
            <person name="Salzberg S.L."/>
            <person name="Silva J.C."/>
            <person name="Haas B.J."/>
            <person name="Majoros W.H."/>
            <person name="Farzad M."/>
            <person name="Carlton J.M."/>
            <person name="Smith R.K. Jr."/>
            <person name="Garg J."/>
            <person name="Pearlman R.E."/>
            <person name="Karrer K.M."/>
            <person name="Sun L."/>
            <person name="Manning G."/>
            <person name="Elde N.C."/>
            <person name="Turkewitz A.P."/>
            <person name="Asai D.J."/>
            <person name="Wilkes D.E."/>
            <person name="Wang Y."/>
            <person name="Cai H."/>
            <person name="Collins K."/>
            <person name="Stewart B.A."/>
            <person name="Lee S.R."/>
            <person name="Wilamowska K."/>
            <person name="Weinberg Z."/>
            <person name="Ruzzo W.L."/>
            <person name="Wloga D."/>
            <person name="Gaertig J."/>
            <person name="Frankel J."/>
            <person name="Tsao C.-C."/>
            <person name="Gorovsky M.A."/>
            <person name="Keeling P.J."/>
            <person name="Waller R.F."/>
            <person name="Patron N.J."/>
            <person name="Cherry J.M."/>
            <person name="Stover N.A."/>
            <person name="Krieger C.J."/>
            <person name="del Toro C."/>
            <person name="Ryder H.F."/>
            <person name="Williamson S.C."/>
            <person name="Barbeau R.A."/>
            <person name="Hamilton E.P."/>
            <person name="Orias E."/>
        </authorList>
    </citation>
    <scope>NUCLEOTIDE SEQUENCE [LARGE SCALE GENOMIC DNA]</scope>
    <source>
        <strain evidence="6">SB210</strain>
    </source>
</reference>
<evidence type="ECO:0000256" key="2">
    <source>
        <dbReference type="ARBA" id="ARBA00023306"/>
    </source>
</evidence>
<organism evidence="5 6">
    <name type="scientific">Tetrahymena thermophila (strain SB210)</name>
    <dbReference type="NCBI Taxonomy" id="312017"/>
    <lineage>
        <taxon>Eukaryota</taxon>
        <taxon>Sar</taxon>
        <taxon>Alveolata</taxon>
        <taxon>Ciliophora</taxon>
        <taxon>Intramacronucleata</taxon>
        <taxon>Oligohymenophorea</taxon>
        <taxon>Hymenostomatida</taxon>
        <taxon>Tetrahymenina</taxon>
        <taxon>Tetrahymenidae</taxon>
        <taxon>Tetrahymena</taxon>
    </lineage>
</organism>
<evidence type="ECO:0000313" key="5">
    <source>
        <dbReference type="EMBL" id="EAR92917.2"/>
    </source>
</evidence>
<dbReference type="Proteomes" id="UP000009168">
    <property type="component" value="Unassembled WGS sequence"/>
</dbReference>
<name>I7M0Y0_TETTS</name>
<accession>I7M0Y0</accession>
<dbReference type="KEGG" id="tet:TTHERM_00295300"/>
<keyword evidence="3" id="KW-0175">Coiled coil</keyword>
<dbReference type="OrthoDB" id="284971at2759"/>
<dbReference type="GeneID" id="7829456"/>
<evidence type="ECO:0000256" key="3">
    <source>
        <dbReference type="SAM" id="Coils"/>
    </source>
</evidence>
<sequence length="569" mass="67640">MDKDYRPEIPQMDSQSIFNLFLQIEIKDNEECKETISLIWKQLRLLVTKKQCQDEVRQFLQQSNCFKSILQKVISINEANILHQSNIDSFFFQFMANFITGNEQNQSFMAEEIFSKDETYYLLFKKVYDSFSFRDSKLRKFICTFLYNFLKAQKVEVVMKNIMNSLSFQHILKGVLVEFLENKNESDINIQEQATQQIQAQSQEVQVIYWTLLLISHLFNLSQNQSFSIIQYLEILFVSEEGVYVEQKNETYLFKCKGKEYNLYELVSNSLFEKFQLFLYHISQKFIDEKVNNSFVKGLEPTIIDVRCQYVNKSDYQFQLNTNDLDYITTQFKNIHQSIYNLLDAKKAFELVDPQDLDDEEKLLFTNHLIQIHDKIRVFCNLTFLGAYNSQIQKKIFDNGLFEEVLKLNQNLQKLNSLSFDRSQALINSKKQCLLYFSAESYQDIFSNIMRFLSNVVHINREAQDYILQNGYLLSCLNQTYMDETNPLQREWSVMLIRNLCDSNDEMQSAISNLKMFEFSDRTKEILQKYQAKKEELEQIRQSMKDGTIQKELTKICEEKKNEDFDDFI</sequence>
<keyword evidence="6" id="KW-1185">Reference proteome</keyword>
<feature type="domain" description="Ataxin-10" evidence="4">
    <location>
        <begin position="448"/>
        <end position="530"/>
    </location>
</feature>
<dbReference type="GO" id="GO:0005829">
    <property type="term" value="C:cytosol"/>
    <property type="evidence" value="ECO:0007669"/>
    <property type="project" value="TreeGrafter"/>
</dbReference>
<dbReference type="EMBL" id="GG662740">
    <property type="protein sequence ID" value="EAR92917.2"/>
    <property type="molecule type" value="Genomic_DNA"/>
</dbReference>
<gene>
    <name evidence="5" type="ORF">TTHERM_00295300</name>
</gene>
<dbReference type="PANTHER" id="PTHR13255:SF0">
    <property type="entry name" value="ATAXIN-10"/>
    <property type="match status" value="1"/>
</dbReference>
<protein>
    <submittedName>
        <fullName evidence="5">Spinocerebellar ataxia type 10 domain protein</fullName>
    </submittedName>
</protein>
<proteinExistence type="predicted"/>
<dbReference type="AlphaFoldDB" id="I7M0Y0"/>
<dbReference type="PANTHER" id="PTHR13255">
    <property type="entry name" value="ATAXIN-10"/>
    <property type="match status" value="1"/>
</dbReference>
<dbReference type="InterPro" id="IPR051374">
    <property type="entry name" value="Ataxin-10/CTR86_families"/>
</dbReference>